<gene>
    <name evidence="1" type="ORF">ACFQND_23965</name>
</gene>
<dbReference type="Proteomes" id="UP001596270">
    <property type="component" value="Unassembled WGS sequence"/>
</dbReference>
<evidence type="ECO:0000313" key="2">
    <source>
        <dbReference type="Proteomes" id="UP001596270"/>
    </source>
</evidence>
<accession>A0ABW1U512</accession>
<dbReference type="PANTHER" id="PTHR43845:SF1">
    <property type="entry name" value="BLR5969 PROTEIN"/>
    <property type="match status" value="1"/>
</dbReference>
<keyword evidence="2" id="KW-1185">Reference proteome</keyword>
<dbReference type="InterPro" id="IPR042099">
    <property type="entry name" value="ANL_N_sf"/>
</dbReference>
<dbReference type="PANTHER" id="PTHR43845">
    <property type="entry name" value="BLR5969 PROTEIN"/>
    <property type="match status" value="1"/>
</dbReference>
<protein>
    <submittedName>
        <fullName evidence="1">Phenylacetate--CoA ligase family protein</fullName>
    </submittedName>
</protein>
<organism evidence="1 2">
    <name type="scientific">Polaromonas aquatica</name>
    <dbReference type="NCBI Taxonomy" id="332657"/>
    <lineage>
        <taxon>Bacteria</taxon>
        <taxon>Pseudomonadati</taxon>
        <taxon>Pseudomonadota</taxon>
        <taxon>Betaproteobacteria</taxon>
        <taxon>Burkholderiales</taxon>
        <taxon>Comamonadaceae</taxon>
        <taxon>Polaromonas</taxon>
    </lineage>
</organism>
<dbReference type="SUPFAM" id="SSF56801">
    <property type="entry name" value="Acetyl-CoA synthetase-like"/>
    <property type="match status" value="1"/>
</dbReference>
<reference evidence="2" key="1">
    <citation type="journal article" date="2019" name="Int. J. Syst. Evol. Microbiol.">
        <title>The Global Catalogue of Microorganisms (GCM) 10K type strain sequencing project: providing services to taxonomists for standard genome sequencing and annotation.</title>
        <authorList>
            <consortium name="The Broad Institute Genomics Platform"/>
            <consortium name="The Broad Institute Genome Sequencing Center for Infectious Disease"/>
            <person name="Wu L."/>
            <person name="Ma J."/>
        </authorList>
    </citation>
    <scope>NUCLEOTIDE SEQUENCE [LARGE SCALE GENOMIC DNA]</scope>
    <source>
        <strain evidence="2">CCUG 39402</strain>
    </source>
</reference>
<proteinExistence type="predicted"/>
<dbReference type="Gene3D" id="3.40.50.12780">
    <property type="entry name" value="N-terminal domain of ligase-like"/>
    <property type="match status" value="1"/>
</dbReference>
<comment type="caution">
    <text evidence="1">The sequence shown here is derived from an EMBL/GenBank/DDBJ whole genome shotgun (WGS) entry which is preliminary data.</text>
</comment>
<dbReference type="GO" id="GO:0016874">
    <property type="term" value="F:ligase activity"/>
    <property type="evidence" value="ECO:0007669"/>
    <property type="project" value="UniProtKB-KW"/>
</dbReference>
<dbReference type="RefSeq" id="WP_377414764.1">
    <property type="nucleotide sequence ID" value="NZ_JBHSRS010000084.1"/>
</dbReference>
<name>A0ABW1U512_9BURK</name>
<dbReference type="EMBL" id="JBHSRS010000084">
    <property type="protein sequence ID" value="MFC6284293.1"/>
    <property type="molecule type" value="Genomic_DNA"/>
</dbReference>
<sequence length="408" mass="44613">MTHPLPVDRLDALRAAQQYAYDRAPAIRDIYERAGLTPQDIRSAADLARLPVTSKDALLDCQRKAPPFGGFLAANEAAIRHIFVSPGPIYEPRLNDDQDGHGFAHCFWRAGLGPQDRVLNTWSYHLVPAGVLLDQGIAATGATVIPCGPGGAEQQAQLILELGITCVCASTAFFITLIHTLEQLGHALPAAWKLRSVLLGGEMGDWMGKRRELESRYGIKTFSAYATGDFGLIGYEEAELDGYTVQPRRLVQICDPQSGIPLPLGETGEVVVTTLDRGWPLVRFGTGDVAEGIAASTDGFVRRISLLKGRVGQAVKAREIFIYPRNIETLLMQLPRVLRAQVVVTNRGHRETITLRGVLQPGAAAAEIEKELLDCFKQHTRLKLDAVEWISADDLTVDAPLLVDRKNV</sequence>
<keyword evidence="1" id="KW-0436">Ligase</keyword>
<evidence type="ECO:0000313" key="1">
    <source>
        <dbReference type="EMBL" id="MFC6284293.1"/>
    </source>
</evidence>